<dbReference type="PANTHER" id="PTHR10492">
    <property type="match status" value="1"/>
</dbReference>
<name>A0AA36F2Q1_OCTVU</name>
<dbReference type="AlphaFoldDB" id="A0AA36F2Q1"/>
<dbReference type="PANTHER" id="PTHR10492:SF95">
    <property type="entry name" value="HELITRON HELICASE-LIKE DOMAIN-CONTAINING PROTEIN"/>
    <property type="match status" value="1"/>
</dbReference>
<gene>
    <name evidence="1" type="ORF">OCTVUL_1B018066</name>
</gene>
<protein>
    <submittedName>
        <fullName evidence="1">ATP-dependent DNA helicase</fullName>
    </submittedName>
</protein>
<reference evidence="1" key="1">
    <citation type="submission" date="2023-08" db="EMBL/GenBank/DDBJ databases">
        <authorList>
            <person name="Alioto T."/>
            <person name="Alioto T."/>
            <person name="Gomez Garrido J."/>
        </authorList>
    </citation>
    <scope>NUCLEOTIDE SEQUENCE</scope>
</reference>
<evidence type="ECO:0000313" key="1">
    <source>
        <dbReference type="EMBL" id="CAI9720503.1"/>
    </source>
</evidence>
<keyword evidence="1" id="KW-0378">Hydrolase</keyword>
<keyword evidence="1" id="KW-0347">Helicase</keyword>
<keyword evidence="2" id="KW-1185">Reference proteome</keyword>
<dbReference type="Proteomes" id="UP001162480">
    <property type="component" value="Chromosome 3"/>
</dbReference>
<keyword evidence="1" id="KW-0067">ATP-binding</keyword>
<evidence type="ECO:0000313" key="2">
    <source>
        <dbReference type="Proteomes" id="UP001162480"/>
    </source>
</evidence>
<dbReference type="GO" id="GO:0004386">
    <property type="term" value="F:helicase activity"/>
    <property type="evidence" value="ECO:0007669"/>
    <property type="project" value="UniProtKB-KW"/>
</dbReference>
<dbReference type="EMBL" id="OX597816">
    <property type="protein sequence ID" value="CAI9720503.1"/>
    <property type="molecule type" value="Genomic_DNA"/>
</dbReference>
<proteinExistence type="predicted"/>
<sequence length="267" mass="30343">MNSEVAALVPGDIKDPLGVIIHCQNAPYKRINSLHRSYDPLHYILLFQEGTDGWRLNSKKTNGQTLTAMDFYAYHLEVRINSDNHVMRGRLILDPFGESWTLELARDVMYQNNVNQLNPSIENEVLIRLQGRLQRDELDQTKSIRIPSWLCSRAVIASTNDVINSVNEHRIKSFPGESREYLSSDTVDDENCHQYPQNFVNNFNPSGLPVHKITLKKSDPSNGHCNGTRYTVTELNSHVIEAVIATGPSYTGKRLFIPRIPLMPSDN</sequence>
<organism evidence="1 2">
    <name type="scientific">Octopus vulgaris</name>
    <name type="common">Common octopus</name>
    <dbReference type="NCBI Taxonomy" id="6645"/>
    <lineage>
        <taxon>Eukaryota</taxon>
        <taxon>Metazoa</taxon>
        <taxon>Spiralia</taxon>
        <taxon>Lophotrochozoa</taxon>
        <taxon>Mollusca</taxon>
        <taxon>Cephalopoda</taxon>
        <taxon>Coleoidea</taxon>
        <taxon>Octopodiformes</taxon>
        <taxon>Octopoda</taxon>
        <taxon>Incirrata</taxon>
        <taxon>Octopodidae</taxon>
        <taxon>Octopus</taxon>
    </lineage>
</organism>
<accession>A0AA36F2Q1</accession>
<keyword evidence="1" id="KW-0547">Nucleotide-binding</keyword>